<protein>
    <recommendedName>
        <fullName evidence="5">DUF2304 domain-containing protein</fullName>
    </recommendedName>
</protein>
<dbReference type="RefSeq" id="WP_004033622.1">
    <property type="nucleotide sequence ID" value="NZ_CAABOX010000004.1"/>
</dbReference>
<dbReference type="GeneID" id="78818266"/>
<keyword evidence="2" id="KW-0812">Transmembrane</keyword>
<dbReference type="Pfam" id="PF10066">
    <property type="entry name" value="DUF2304"/>
    <property type="match status" value="1"/>
</dbReference>
<evidence type="ECO:0000313" key="4">
    <source>
        <dbReference type="Proteomes" id="UP000232133"/>
    </source>
</evidence>
<feature type="transmembrane region" description="Helical" evidence="2">
    <location>
        <begin position="6"/>
        <end position="21"/>
    </location>
</feature>
<feature type="transmembrane region" description="Helical" evidence="2">
    <location>
        <begin position="33"/>
        <end position="56"/>
    </location>
</feature>
<organism evidence="3 4">
    <name type="scientific">Methanobrevibacter smithii</name>
    <dbReference type="NCBI Taxonomy" id="2173"/>
    <lineage>
        <taxon>Archaea</taxon>
        <taxon>Methanobacteriati</taxon>
        <taxon>Methanobacteriota</taxon>
        <taxon>Methanomada group</taxon>
        <taxon>Methanobacteria</taxon>
        <taxon>Methanobacteriales</taxon>
        <taxon>Methanobacteriaceae</taxon>
        <taxon>Methanobrevibacter</taxon>
    </lineage>
</organism>
<evidence type="ECO:0000256" key="1">
    <source>
        <dbReference type="SAM" id="Coils"/>
    </source>
</evidence>
<feature type="coiled-coil region" evidence="1">
    <location>
        <begin position="81"/>
        <end position="108"/>
    </location>
</feature>
<evidence type="ECO:0000256" key="2">
    <source>
        <dbReference type="SAM" id="Phobius"/>
    </source>
</evidence>
<evidence type="ECO:0008006" key="5">
    <source>
        <dbReference type="Google" id="ProtNLM"/>
    </source>
</evidence>
<feature type="transmembrane region" description="Helical" evidence="2">
    <location>
        <begin position="68"/>
        <end position="86"/>
    </location>
</feature>
<dbReference type="AlphaFoldDB" id="A0A2H4U6P2"/>
<accession>A0A2H4U6P2</accession>
<keyword evidence="2" id="KW-0472">Membrane</keyword>
<keyword evidence="1" id="KW-0175">Coiled coil</keyword>
<dbReference type="InterPro" id="IPR019277">
    <property type="entry name" value="DUF2304"/>
</dbReference>
<dbReference type="OMA" id="LKETAFW"/>
<reference evidence="3 4" key="1">
    <citation type="submission" date="2016-10" db="EMBL/GenBank/DDBJ databases">
        <authorList>
            <person name="Varghese N."/>
        </authorList>
    </citation>
    <scope>NUCLEOTIDE SEQUENCE [LARGE SCALE GENOMIC DNA]</scope>
    <source>
        <strain evidence="3 4">KB11</strain>
    </source>
</reference>
<keyword evidence="2" id="KW-1133">Transmembrane helix</keyword>
<gene>
    <name evidence="3" type="ORF">BK798_04735</name>
</gene>
<dbReference type="Proteomes" id="UP000232133">
    <property type="component" value="Chromosome"/>
</dbReference>
<evidence type="ECO:0000313" key="3">
    <source>
        <dbReference type="EMBL" id="ATZ59773.1"/>
    </source>
</evidence>
<sequence>MFFYSFLFPVIAVLAILWFAVRVRKGKNTISTLILWIILWIFLVLFALVPDISMVFANLFGITRGLDFIVIVVFAVMAYIIVRLYYKLDKLENDINKMVKEIALSNEISLSDDED</sequence>
<dbReference type="EMBL" id="CP017803">
    <property type="protein sequence ID" value="ATZ59773.1"/>
    <property type="molecule type" value="Genomic_DNA"/>
</dbReference>
<name>A0A2H4U6P2_METSM</name>
<proteinExistence type="predicted"/>